<protein>
    <submittedName>
        <fullName evidence="1">Uncharacterized protein</fullName>
    </submittedName>
</protein>
<sequence>MDQNIPIKTDIDDSIKKKSNNIVPNYLKRIVFDYLQKHGCTHDNLVAVARARRKNQERAIEYICNAYKDAEVRVNHECDSVSLSHINQWLEVLNNAELSKLCEYEAAAVMNSIVRTEVQPKPAQLGGIDMSEVYGFLENALTGQIQKGLGEASEAFLAREIELLIEEANNDHSDNVVRSMGQKLNDRQEYNYEAEPNKCSLDPLFLDE</sequence>
<dbReference type="Proteomes" id="UP000009192">
    <property type="component" value="Unassembled WGS sequence"/>
</dbReference>
<dbReference type="eggNOG" id="ENOG502T70D">
    <property type="taxonomic scope" value="Eukaryota"/>
</dbReference>
<evidence type="ECO:0000313" key="2">
    <source>
        <dbReference type="Proteomes" id="UP000009192"/>
    </source>
</evidence>
<organism evidence="1 2">
    <name type="scientific">Drosophila mojavensis</name>
    <name type="common">Fruit fly</name>
    <dbReference type="NCBI Taxonomy" id="7230"/>
    <lineage>
        <taxon>Eukaryota</taxon>
        <taxon>Metazoa</taxon>
        <taxon>Ecdysozoa</taxon>
        <taxon>Arthropoda</taxon>
        <taxon>Hexapoda</taxon>
        <taxon>Insecta</taxon>
        <taxon>Pterygota</taxon>
        <taxon>Neoptera</taxon>
        <taxon>Endopterygota</taxon>
        <taxon>Diptera</taxon>
        <taxon>Brachycera</taxon>
        <taxon>Muscomorpha</taxon>
        <taxon>Ephydroidea</taxon>
        <taxon>Drosophilidae</taxon>
        <taxon>Drosophila</taxon>
    </lineage>
</organism>
<reference evidence="1 2" key="1">
    <citation type="journal article" date="2007" name="Nature">
        <title>Evolution of genes and genomes on the Drosophila phylogeny.</title>
        <authorList>
            <consortium name="Drosophila 12 Genomes Consortium"/>
            <person name="Clark A.G."/>
            <person name="Eisen M.B."/>
            <person name="Smith D.R."/>
            <person name="Bergman C.M."/>
            <person name="Oliver B."/>
            <person name="Markow T.A."/>
            <person name="Kaufman T.C."/>
            <person name="Kellis M."/>
            <person name="Gelbart W."/>
            <person name="Iyer V.N."/>
            <person name="Pollard D.A."/>
            <person name="Sackton T.B."/>
            <person name="Larracuente A.M."/>
            <person name="Singh N.D."/>
            <person name="Abad J.P."/>
            <person name="Abt D.N."/>
            <person name="Adryan B."/>
            <person name="Aguade M."/>
            <person name="Akashi H."/>
            <person name="Anderson W.W."/>
            <person name="Aquadro C.F."/>
            <person name="Ardell D.H."/>
            <person name="Arguello R."/>
            <person name="Artieri C.G."/>
            <person name="Barbash D.A."/>
            <person name="Barker D."/>
            <person name="Barsanti P."/>
            <person name="Batterham P."/>
            <person name="Batzoglou S."/>
            <person name="Begun D."/>
            <person name="Bhutkar A."/>
            <person name="Blanco E."/>
            <person name="Bosak S.A."/>
            <person name="Bradley R.K."/>
            <person name="Brand A.D."/>
            <person name="Brent M.R."/>
            <person name="Brooks A.N."/>
            <person name="Brown R.H."/>
            <person name="Butlin R.K."/>
            <person name="Caggese C."/>
            <person name="Calvi B.R."/>
            <person name="Bernardo de Carvalho A."/>
            <person name="Caspi A."/>
            <person name="Castrezana S."/>
            <person name="Celniker S.E."/>
            <person name="Chang J.L."/>
            <person name="Chapple C."/>
            <person name="Chatterji S."/>
            <person name="Chinwalla A."/>
            <person name="Civetta A."/>
            <person name="Clifton S.W."/>
            <person name="Comeron J.M."/>
            <person name="Costello J.C."/>
            <person name="Coyne J.A."/>
            <person name="Daub J."/>
            <person name="David R.G."/>
            <person name="Delcher A.L."/>
            <person name="Delehaunty K."/>
            <person name="Do C.B."/>
            <person name="Ebling H."/>
            <person name="Edwards K."/>
            <person name="Eickbush T."/>
            <person name="Evans J.D."/>
            <person name="Filipski A."/>
            <person name="Findeiss S."/>
            <person name="Freyhult E."/>
            <person name="Fulton L."/>
            <person name="Fulton R."/>
            <person name="Garcia A.C."/>
            <person name="Gardiner A."/>
            <person name="Garfield D.A."/>
            <person name="Garvin B.E."/>
            <person name="Gibson G."/>
            <person name="Gilbert D."/>
            <person name="Gnerre S."/>
            <person name="Godfrey J."/>
            <person name="Good R."/>
            <person name="Gotea V."/>
            <person name="Gravely B."/>
            <person name="Greenberg A.J."/>
            <person name="Griffiths-Jones S."/>
            <person name="Gross S."/>
            <person name="Guigo R."/>
            <person name="Gustafson E.A."/>
            <person name="Haerty W."/>
            <person name="Hahn M.W."/>
            <person name="Halligan D.L."/>
            <person name="Halpern A.L."/>
            <person name="Halter G.M."/>
            <person name="Han M.V."/>
            <person name="Heger A."/>
            <person name="Hillier L."/>
            <person name="Hinrichs A.S."/>
            <person name="Holmes I."/>
            <person name="Hoskins R.A."/>
            <person name="Hubisz M.J."/>
            <person name="Hultmark D."/>
            <person name="Huntley M.A."/>
            <person name="Jaffe D.B."/>
            <person name="Jagadeeshan S."/>
            <person name="Jeck W.R."/>
            <person name="Johnson J."/>
            <person name="Jones C.D."/>
            <person name="Jordan W.C."/>
            <person name="Karpen G.H."/>
            <person name="Kataoka E."/>
            <person name="Keightley P.D."/>
            <person name="Kheradpour P."/>
            <person name="Kirkness E.F."/>
            <person name="Koerich L.B."/>
            <person name="Kristiansen K."/>
            <person name="Kudrna D."/>
            <person name="Kulathinal R.J."/>
            <person name="Kumar S."/>
            <person name="Kwok R."/>
            <person name="Lander E."/>
            <person name="Langley C.H."/>
            <person name="Lapoint R."/>
            <person name="Lazzaro B.P."/>
            <person name="Lee S.J."/>
            <person name="Levesque L."/>
            <person name="Li R."/>
            <person name="Lin C.F."/>
            <person name="Lin M.F."/>
            <person name="Lindblad-Toh K."/>
            <person name="Llopart A."/>
            <person name="Long M."/>
            <person name="Low L."/>
            <person name="Lozovsky E."/>
            <person name="Lu J."/>
            <person name="Luo M."/>
            <person name="Machado C.A."/>
            <person name="Makalowski W."/>
            <person name="Marzo M."/>
            <person name="Matsuda M."/>
            <person name="Matzkin L."/>
            <person name="McAllister B."/>
            <person name="McBride C.S."/>
            <person name="McKernan B."/>
            <person name="McKernan K."/>
            <person name="Mendez-Lago M."/>
            <person name="Minx P."/>
            <person name="Mollenhauer M.U."/>
            <person name="Montooth K."/>
            <person name="Mount S.M."/>
            <person name="Mu X."/>
            <person name="Myers E."/>
            <person name="Negre B."/>
            <person name="Newfeld S."/>
            <person name="Nielsen R."/>
            <person name="Noor M.A."/>
            <person name="O'Grady P."/>
            <person name="Pachter L."/>
            <person name="Papaceit M."/>
            <person name="Parisi M.J."/>
            <person name="Parisi M."/>
            <person name="Parts L."/>
            <person name="Pedersen J.S."/>
            <person name="Pesole G."/>
            <person name="Phillippy A.M."/>
            <person name="Ponting C.P."/>
            <person name="Pop M."/>
            <person name="Porcelli D."/>
            <person name="Powell J.R."/>
            <person name="Prohaska S."/>
            <person name="Pruitt K."/>
            <person name="Puig M."/>
            <person name="Quesneville H."/>
            <person name="Ram K.R."/>
            <person name="Rand D."/>
            <person name="Rasmussen M.D."/>
            <person name="Reed L.K."/>
            <person name="Reenan R."/>
            <person name="Reily A."/>
            <person name="Remington K.A."/>
            <person name="Rieger T.T."/>
            <person name="Ritchie M.G."/>
            <person name="Robin C."/>
            <person name="Rogers Y.H."/>
            <person name="Rohde C."/>
            <person name="Rozas J."/>
            <person name="Rubenfield M.J."/>
            <person name="Ruiz A."/>
            <person name="Russo S."/>
            <person name="Salzberg S.L."/>
            <person name="Sanchez-Gracia A."/>
            <person name="Saranga D.J."/>
            <person name="Sato H."/>
            <person name="Schaeffer S.W."/>
            <person name="Schatz M.C."/>
            <person name="Schlenke T."/>
            <person name="Schwartz R."/>
            <person name="Segarra C."/>
            <person name="Singh R.S."/>
            <person name="Sirot L."/>
            <person name="Sirota M."/>
            <person name="Sisneros N.B."/>
            <person name="Smith C.D."/>
            <person name="Smith T.F."/>
            <person name="Spieth J."/>
            <person name="Stage D.E."/>
            <person name="Stark A."/>
            <person name="Stephan W."/>
            <person name="Strausberg R.L."/>
            <person name="Strempel S."/>
            <person name="Sturgill D."/>
            <person name="Sutton G."/>
            <person name="Sutton G.G."/>
            <person name="Tao W."/>
            <person name="Teichmann S."/>
            <person name="Tobari Y.N."/>
            <person name="Tomimura Y."/>
            <person name="Tsolas J.M."/>
            <person name="Valente V.L."/>
            <person name="Venter E."/>
            <person name="Venter J.C."/>
            <person name="Vicario S."/>
            <person name="Vieira F.G."/>
            <person name="Vilella A.J."/>
            <person name="Villasante A."/>
            <person name="Walenz B."/>
            <person name="Wang J."/>
            <person name="Wasserman M."/>
            <person name="Watts T."/>
            <person name="Wilson D."/>
            <person name="Wilson R.K."/>
            <person name="Wing R.A."/>
            <person name="Wolfner M.F."/>
            <person name="Wong A."/>
            <person name="Wong G.K."/>
            <person name="Wu C.I."/>
            <person name="Wu G."/>
            <person name="Yamamoto D."/>
            <person name="Yang H.P."/>
            <person name="Yang S.P."/>
            <person name="Yorke J.A."/>
            <person name="Yoshida K."/>
            <person name="Zdobnov E."/>
            <person name="Zhang P."/>
            <person name="Zhang Y."/>
            <person name="Zimin A.V."/>
            <person name="Baldwin J."/>
            <person name="Abdouelleil A."/>
            <person name="Abdulkadir J."/>
            <person name="Abebe A."/>
            <person name="Abera B."/>
            <person name="Abreu J."/>
            <person name="Acer S.C."/>
            <person name="Aftuck L."/>
            <person name="Alexander A."/>
            <person name="An P."/>
            <person name="Anderson E."/>
            <person name="Anderson S."/>
            <person name="Arachi H."/>
            <person name="Azer M."/>
            <person name="Bachantsang P."/>
            <person name="Barry A."/>
            <person name="Bayul T."/>
            <person name="Berlin A."/>
            <person name="Bessette D."/>
            <person name="Bloom T."/>
            <person name="Blye J."/>
            <person name="Boguslavskiy L."/>
            <person name="Bonnet C."/>
            <person name="Boukhgalter B."/>
            <person name="Bourzgui I."/>
            <person name="Brown A."/>
            <person name="Cahill P."/>
            <person name="Channer S."/>
            <person name="Cheshatsang Y."/>
            <person name="Chuda L."/>
            <person name="Citroen M."/>
            <person name="Collymore A."/>
            <person name="Cooke P."/>
            <person name="Costello M."/>
            <person name="D'Aco K."/>
            <person name="Daza R."/>
            <person name="De Haan G."/>
            <person name="DeGray S."/>
            <person name="DeMaso C."/>
            <person name="Dhargay N."/>
            <person name="Dooley K."/>
            <person name="Dooley E."/>
            <person name="Doricent M."/>
            <person name="Dorje P."/>
            <person name="Dorjee K."/>
            <person name="Dupes A."/>
            <person name="Elong R."/>
            <person name="Falk J."/>
            <person name="Farina A."/>
            <person name="Faro S."/>
            <person name="Ferguson D."/>
            <person name="Fisher S."/>
            <person name="Foley C.D."/>
            <person name="Franke A."/>
            <person name="Friedrich D."/>
            <person name="Gadbois L."/>
            <person name="Gearin G."/>
            <person name="Gearin C.R."/>
            <person name="Giannoukos G."/>
            <person name="Goode T."/>
            <person name="Graham J."/>
            <person name="Grandbois E."/>
            <person name="Grewal S."/>
            <person name="Gyaltsen K."/>
            <person name="Hafez N."/>
            <person name="Hagos B."/>
            <person name="Hall J."/>
            <person name="Henson C."/>
            <person name="Hollinger A."/>
            <person name="Honan T."/>
            <person name="Huard M.D."/>
            <person name="Hughes L."/>
            <person name="Hurhula B."/>
            <person name="Husby M.E."/>
            <person name="Kamat A."/>
            <person name="Kanga B."/>
            <person name="Kashin S."/>
            <person name="Khazanovich D."/>
            <person name="Kisner P."/>
            <person name="Lance K."/>
            <person name="Lara M."/>
            <person name="Lee W."/>
            <person name="Lennon N."/>
            <person name="Letendre F."/>
            <person name="LeVine R."/>
            <person name="Lipovsky A."/>
            <person name="Liu X."/>
            <person name="Liu J."/>
            <person name="Liu S."/>
            <person name="Lokyitsang T."/>
            <person name="Lokyitsang Y."/>
            <person name="Lubonja R."/>
            <person name="Lui A."/>
            <person name="MacDonald P."/>
            <person name="Magnisalis V."/>
            <person name="Maru K."/>
            <person name="Matthews C."/>
            <person name="McCusker W."/>
            <person name="McDonough S."/>
            <person name="Mehta T."/>
            <person name="Meldrim J."/>
            <person name="Meneus L."/>
            <person name="Mihai O."/>
            <person name="Mihalev A."/>
            <person name="Mihova T."/>
            <person name="Mittelman R."/>
            <person name="Mlenga V."/>
            <person name="Montmayeur A."/>
            <person name="Mulrain L."/>
            <person name="Navidi A."/>
            <person name="Naylor J."/>
            <person name="Negash T."/>
            <person name="Nguyen T."/>
            <person name="Nguyen N."/>
            <person name="Nicol R."/>
            <person name="Norbu C."/>
            <person name="Norbu N."/>
            <person name="Novod N."/>
            <person name="O'Neill B."/>
            <person name="Osman S."/>
            <person name="Markiewicz E."/>
            <person name="Oyono O.L."/>
            <person name="Patti C."/>
            <person name="Phunkhang P."/>
            <person name="Pierre F."/>
            <person name="Priest M."/>
            <person name="Raghuraman S."/>
            <person name="Rege F."/>
            <person name="Reyes R."/>
            <person name="Rise C."/>
            <person name="Rogov P."/>
            <person name="Ross K."/>
            <person name="Ryan E."/>
            <person name="Settipalli S."/>
            <person name="Shea T."/>
            <person name="Sherpa N."/>
            <person name="Shi L."/>
            <person name="Shih D."/>
            <person name="Sparrow T."/>
            <person name="Spaulding J."/>
            <person name="Stalker J."/>
            <person name="Stange-Thomann N."/>
            <person name="Stavropoulos S."/>
            <person name="Stone C."/>
            <person name="Strader C."/>
            <person name="Tesfaye S."/>
            <person name="Thomson T."/>
            <person name="Thoulutsang Y."/>
            <person name="Thoulutsang D."/>
            <person name="Topham K."/>
            <person name="Topping I."/>
            <person name="Tsamla T."/>
            <person name="Vassiliev H."/>
            <person name="Vo A."/>
            <person name="Wangchuk T."/>
            <person name="Wangdi T."/>
            <person name="Weiand M."/>
            <person name="Wilkinson J."/>
            <person name="Wilson A."/>
            <person name="Yadav S."/>
            <person name="Young G."/>
            <person name="Yu Q."/>
            <person name="Zembek L."/>
            <person name="Zhong D."/>
            <person name="Zimmer A."/>
            <person name="Zwirko Z."/>
            <person name="Jaffe D.B."/>
            <person name="Alvarez P."/>
            <person name="Brockman W."/>
            <person name="Butler J."/>
            <person name="Chin C."/>
            <person name="Gnerre S."/>
            <person name="Grabherr M."/>
            <person name="Kleber M."/>
            <person name="Mauceli E."/>
            <person name="MacCallum I."/>
        </authorList>
    </citation>
    <scope>NUCLEOTIDE SEQUENCE [LARGE SCALE GENOMIC DNA]</scope>
    <source>
        <strain evidence="2">Tucson 15081-1352.22</strain>
    </source>
</reference>
<dbReference type="OrthoDB" id="7930815at2759"/>
<dbReference type="EMBL" id="CH933809">
    <property type="protein sequence ID" value="EDW18037.2"/>
    <property type="molecule type" value="Genomic_DNA"/>
</dbReference>
<dbReference type="HOGENOM" id="CLU_1469690_0_0_1"/>
<dbReference type="InParanoid" id="B4L091"/>
<name>B4L091_DROMO</name>
<dbReference type="KEGG" id="dmo:Dmoj_GI13012"/>
<dbReference type="AlphaFoldDB" id="B4L091"/>
<dbReference type="FunCoup" id="B4L091">
    <property type="interactions" value="23"/>
</dbReference>
<proteinExistence type="predicted"/>
<keyword evidence="2" id="KW-1185">Reference proteome</keyword>
<gene>
    <name evidence="1" type="primary">Dmoj\GI13012</name>
    <name evidence="1" type="ORF">Dmoj_GI13012</name>
</gene>
<evidence type="ECO:0000313" key="1">
    <source>
        <dbReference type="EMBL" id="EDW18037.2"/>
    </source>
</evidence>
<accession>B4L091</accession>